<evidence type="ECO:0000256" key="11">
    <source>
        <dbReference type="SAM" id="Phobius"/>
    </source>
</evidence>
<dbReference type="AlphaFoldDB" id="A0A9P5VF02"/>
<dbReference type="Proteomes" id="UP000748756">
    <property type="component" value="Unassembled WGS sequence"/>
</dbReference>
<accession>A0A9P5VF02</accession>
<dbReference type="InterPro" id="IPR023395">
    <property type="entry name" value="MCP_dom_sf"/>
</dbReference>
<feature type="repeat" description="Solcar" evidence="9">
    <location>
        <begin position="27"/>
        <end position="112"/>
    </location>
</feature>
<keyword evidence="5" id="KW-0677">Repeat</keyword>
<keyword evidence="8 9" id="KW-0472">Membrane</keyword>
<feature type="non-terminal residue" evidence="12">
    <location>
        <position position="1"/>
    </location>
</feature>
<evidence type="ECO:0000256" key="2">
    <source>
        <dbReference type="ARBA" id="ARBA00006375"/>
    </source>
</evidence>
<evidence type="ECO:0000313" key="13">
    <source>
        <dbReference type="Proteomes" id="UP000748756"/>
    </source>
</evidence>
<evidence type="ECO:0000256" key="4">
    <source>
        <dbReference type="ARBA" id="ARBA00022692"/>
    </source>
</evidence>
<comment type="caution">
    <text evidence="12">The sequence shown here is derived from an EMBL/GenBank/DDBJ whole genome shotgun (WGS) entry which is preliminary data.</text>
</comment>
<keyword evidence="3 10" id="KW-0813">Transport</keyword>
<dbReference type="EMBL" id="JAAAUQ010000037">
    <property type="protein sequence ID" value="KAF9156089.1"/>
    <property type="molecule type" value="Genomic_DNA"/>
</dbReference>
<evidence type="ECO:0000256" key="8">
    <source>
        <dbReference type="ARBA" id="ARBA00023136"/>
    </source>
</evidence>
<evidence type="ECO:0000256" key="6">
    <source>
        <dbReference type="ARBA" id="ARBA00022989"/>
    </source>
</evidence>
<sequence>MSTQIASPTATPVTTTIVKNVDDKTNQKRFHGFIAGVTSGVTKLVVGHPFDTVKVRMQVSGSDRFRGPLHCLMETLKKEGPRALYKGATPPLVGWAVMDSVMLGSLSNYRLLLQGGDPNVKLTPFWSGVAGIGAGVTVSFVAAPVEHIKARLQVQYDAKTKLYNGPIDCARQLVRNNGVTGLWKGLVATLWFRSWFFMWWSSYEIYAKQMRQRTNMSEAAINFWAGGLGANTFWVFAFPC</sequence>
<evidence type="ECO:0000256" key="1">
    <source>
        <dbReference type="ARBA" id="ARBA00004225"/>
    </source>
</evidence>
<dbReference type="OrthoDB" id="193856at2759"/>
<feature type="transmembrane region" description="Helical" evidence="11">
    <location>
        <begin position="92"/>
        <end position="113"/>
    </location>
</feature>
<keyword evidence="4 9" id="KW-0812">Transmembrane</keyword>
<dbReference type="PROSITE" id="PS50920">
    <property type="entry name" value="SOLCAR"/>
    <property type="match status" value="2"/>
</dbReference>
<evidence type="ECO:0000256" key="3">
    <source>
        <dbReference type="ARBA" id="ARBA00022448"/>
    </source>
</evidence>
<dbReference type="Pfam" id="PF00153">
    <property type="entry name" value="Mito_carr"/>
    <property type="match status" value="2"/>
</dbReference>
<evidence type="ECO:0000256" key="7">
    <source>
        <dbReference type="ARBA" id="ARBA00023128"/>
    </source>
</evidence>
<dbReference type="GO" id="GO:0031966">
    <property type="term" value="C:mitochondrial membrane"/>
    <property type="evidence" value="ECO:0007669"/>
    <property type="project" value="UniProtKB-SubCell"/>
</dbReference>
<dbReference type="PANTHER" id="PTHR45624">
    <property type="entry name" value="MITOCHONDRIAL BASIC AMINO ACIDS TRANSPORTER-RELATED"/>
    <property type="match status" value="1"/>
</dbReference>
<evidence type="ECO:0008006" key="14">
    <source>
        <dbReference type="Google" id="ProtNLM"/>
    </source>
</evidence>
<keyword evidence="6 11" id="KW-1133">Transmembrane helix</keyword>
<keyword evidence="13" id="KW-1185">Reference proteome</keyword>
<feature type="transmembrane region" description="Helical" evidence="11">
    <location>
        <begin position="125"/>
        <end position="145"/>
    </location>
</feature>
<feature type="transmembrane region" description="Helical" evidence="11">
    <location>
        <begin position="220"/>
        <end position="238"/>
    </location>
</feature>
<dbReference type="GO" id="GO:1990575">
    <property type="term" value="P:mitochondrial L-ornithine transmembrane transport"/>
    <property type="evidence" value="ECO:0007669"/>
    <property type="project" value="TreeGrafter"/>
</dbReference>
<evidence type="ECO:0000256" key="5">
    <source>
        <dbReference type="ARBA" id="ARBA00022737"/>
    </source>
</evidence>
<comment type="subcellular location">
    <subcellularLocation>
        <location evidence="1">Mitochondrion membrane</location>
        <topology evidence="1">Multi-pass membrane protein</topology>
    </subcellularLocation>
</comment>
<proteinExistence type="inferred from homology"/>
<dbReference type="InterPro" id="IPR050567">
    <property type="entry name" value="Mitochondrial_Carrier"/>
</dbReference>
<comment type="similarity">
    <text evidence="2 10">Belongs to the mitochondrial carrier (TC 2.A.29) family.</text>
</comment>
<reference evidence="12" key="1">
    <citation type="journal article" date="2020" name="Fungal Divers.">
        <title>Resolving the Mortierellaceae phylogeny through synthesis of multi-gene phylogenetics and phylogenomics.</title>
        <authorList>
            <person name="Vandepol N."/>
            <person name="Liber J."/>
            <person name="Desiro A."/>
            <person name="Na H."/>
            <person name="Kennedy M."/>
            <person name="Barry K."/>
            <person name="Grigoriev I.V."/>
            <person name="Miller A.N."/>
            <person name="O'Donnell K."/>
            <person name="Stajich J.E."/>
            <person name="Bonito G."/>
        </authorList>
    </citation>
    <scope>NUCLEOTIDE SEQUENCE</scope>
    <source>
        <strain evidence="12">NRRL 6426</strain>
    </source>
</reference>
<dbReference type="PANTHER" id="PTHR45624:SF57">
    <property type="entry name" value="MITOCHONDRIAL SUBSTRATE CARRIER FAMILY PROTEIN L"/>
    <property type="match status" value="1"/>
</dbReference>
<keyword evidence="7" id="KW-0496">Mitochondrion</keyword>
<gene>
    <name evidence="12" type="ORF">BG015_007266</name>
</gene>
<evidence type="ECO:0000256" key="10">
    <source>
        <dbReference type="RuleBase" id="RU000488"/>
    </source>
</evidence>
<protein>
    <recommendedName>
        <fullName evidence="14">Mitochondrial carrier</fullName>
    </recommendedName>
</protein>
<feature type="repeat" description="Solcar" evidence="9">
    <location>
        <begin position="122"/>
        <end position="209"/>
    </location>
</feature>
<name>A0A9P5VF02_9FUNG</name>
<evidence type="ECO:0000256" key="9">
    <source>
        <dbReference type="PROSITE-ProRule" id="PRU00282"/>
    </source>
</evidence>
<organism evidence="12 13">
    <name type="scientific">Linnemannia schmuckeri</name>
    <dbReference type="NCBI Taxonomy" id="64567"/>
    <lineage>
        <taxon>Eukaryota</taxon>
        <taxon>Fungi</taxon>
        <taxon>Fungi incertae sedis</taxon>
        <taxon>Mucoromycota</taxon>
        <taxon>Mortierellomycotina</taxon>
        <taxon>Mortierellomycetes</taxon>
        <taxon>Mortierellales</taxon>
        <taxon>Mortierellaceae</taxon>
        <taxon>Linnemannia</taxon>
    </lineage>
</organism>
<evidence type="ECO:0000313" key="12">
    <source>
        <dbReference type="EMBL" id="KAF9156089.1"/>
    </source>
</evidence>
<dbReference type="SUPFAM" id="SSF103506">
    <property type="entry name" value="Mitochondrial carrier"/>
    <property type="match status" value="1"/>
</dbReference>
<dbReference type="GO" id="GO:0000064">
    <property type="term" value="F:L-ornithine transmembrane transporter activity"/>
    <property type="evidence" value="ECO:0007669"/>
    <property type="project" value="TreeGrafter"/>
</dbReference>
<dbReference type="InterPro" id="IPR018108">
    <property type="entry name" value="MCP_transmembrane"/>
</dbReference>
<dbReference type="Gene3D" id="1.50.40.10">
    <property type="entry name" value="Mitochondrial carrier domain"/>
    <property type="match status" value="1"/>
</dbReference>